<dbReference type="EMBL" id="JMSE01001391">
    <property type="protein sequence ID" value="KDN61733.1"/>
    <property type="molecule type" value="Genomic_DNA"/>
</dbReference>
<evidence type="ECO:0000313" key="1">
    <source>
        <dbReference type="EMBL" id="KDN61733.1"/>
    </source>
</evidence>
<accession>A0A066WXZ0</accession>
<sequence>MSVDPHPFENFDLVLPLADSSKLPFPRSPGEEELREEIEPFLHCEEVQFDFYQGWGIAAFSAPSYPGFDPRRIMELDKLLNFKKDDKDNRPKNTEIVTSQNDTVSDLGKINPVHEVISEQDAAIATMTHFIRPAHRILSFFAPPHYTACRETWEANISPAERIYFSNKYQKKKKLHLRADIAYGLVRPGSDLDFGAGLPGLDGRPFASIEFKKKGYLEELVKDLMGQNPRDDHQRFSPDTMEYLKQLVGYCFAFRNKFASICDLDCMILFHFHEMTINEGSTPLDVWEQGHGGTFRFTILGPTQHALKPVCYAGFIRMAAEKTPKDWPKDA</sequence>
<evidence type="ECO:0000313" key="2">
    <source>
        <dbReference type="Proteomes" id="UP000027238"/>
    </source>
</evidence>
<comment type="caution">
    <text evidence="1">The sequence shown here is derived from an EMBL/GenBank/DDBJ whole genome shotgun (WGS) entry which is preliminary data.</text>
</comment>
<dbReference type="Proteomes" id="UP000027238">
    <property type="component" value="Unassembled WGS sequence"/>
</dbReference>
<keyword evidence="2" id="KW-1185">Reference proteome</keyword>
<name>A0A066WXZ0_COLSU</name>
<dbReference type="HOGENOM" id="CLU_839416_0_0_1"/>
<dbReference type="AlphaFoldDB" id="A0A066WXZ0"/>
<gene>
    <name evidence="1" type="ORF">CSUB01_04434</name>
</gene>
<organism evidence="1 2">
    <name type="scientific">Colletotrichum sublineola</name>
    <name type="common">Sorghum anthracnose fungus</name>
    <dbReference type="NCBI Taxonomy" id="1173701"/>
    <lineage>
        <taxon>Eukaryota</taxon>
        <taxon>Fungi</taxon>
        <taxon>Dikarya</taxon>
        <taxon>Ascomycota</taxon>
        <taxon>Pezizomycotina</taxon>
        <taxon>Sordariomycetes</taxon>
        <taxon>Hypocreomycetidae</taxon>
        <taxon>Glomerellales</taxon>
        <taxon>Glomerellaceae</taxon>
        <taxon>Colletotrichum</taxon>
        <taxon>Colletotrichum graminicola species complex</taxon>
    </lineage>
</organism>
<proteinExistence type="predicted"/>
<reference evidence="2" key="1">
    <citation type="journal article" date="2014" name="Genome Announc.">
        <title>Draft genome sequence of Colletotrichum sublineola, a destructive pathogen of cultivated sorghum.</title>
        <authorList>
            <person name="Baroncelli R."/>
            <person name="Sanz-Martin J.M."/>
            <person name="Rech G.E."/>
            <person name="Sukno S.A."/>
            <person name="Thon M.R."/>
        </authorList>
    </citation>
    <scope>NUCLEOTIDE SEQUENCE [LARGE SCALE GENOMIC DNA]</scope>
    <source>
        <strain evidence="2">TX430BB</strain>
    </source>
</reference>
<protein>
    <submittedName>
        <fullName evidence="1">Uncharacterized protein</fullName>
    </submittedName>
</protein>